<feature type="region of interest" description="Disordered" evidence="1">
    <location>
        <begin position="242"/>
        <end position="343"/>
    </location>
</feature>
<dbReference type="EMBL" id="NHTK01005849">
    <property type="protein sequence ID" value="PPQ72838.1"/>
    <property type="molecule type" value="Genomic_DNA"/>
</dbReference>
<feature type="compositionally biased region" description="Acidic residues" evidence="1">
    <location>
        <begin position="246"/>
        <end position="257"/>
    </location>
</feature>
<accession>A0A409W305</accession>
<comment type="caution">
    <text evidence="2">The sequence shown here is derived from an EMBL/GenBank/DDBJ whole genome shotgun (WGS) entry which is preliminary data.</text>
</comment>
<dbReference type="InParanoid" id="A0A409W305"/>
<name>A0A409W305_9AGAR</name>
<evidence type="ECO:0000313" key="2">
    <source>
        <dbReference type="EMBL" id="PPQ72838.1"/>
    </source>
</evidence>
<protein>
    <recommendedName>
        <fullName evidence="4">HNH nuclease domain-containing protein</fullName>
    </recommendedName>
</protein>
<keyword evidence="3" id="KW-1185">Reference proteome</keyword>
<evidence type="ECO:0000256" key="1">
    <source>
        <dbReference type="SAM" id="MobiDB-lite"/>
    </source>
</evidence>
<reference evidence="2 3" key="1">
    <citation type="journal article" date="2018" name="Evol. Lett.">
        <title>Horizontal gene cluster transfer increased hallucinogenic mushroom diversity.</title>
        <authorList>
            <person name="Reynolds H.T."/>
            <person name="Vijayakumar V."/>
            <person name="Gluck-Thaler E."/>
            <person name="Korotkin H.B."/>
            <person name="Matheny P.B."/>
            <person name="Slot J.C."/>
        </authorList>
    </citation>
    <scope>NUCLEOTIDE SEQUENCE [LARGE SCALE GENOMIC DNA]</scope>
    <source>
        <strain evidence="2 3">2629</strain>
    </source>
</reference>
<sequence>MGAVVPTHVFDRDFASAKPDLMDSLEWAWGMRRGSLNLDTGRNVLFLSATMYSLYVNKKWVLVPTEEDVFRFLDIRDDTIHPRSAFIDLKENSYSYTFVPLQDMEDVYITRQSFDVDGISNGVAVHEFPFEDFPIVDSHINPKFAILHLGAILFQDLDVKIKQSLLKRYPHLQDIENLFSAWTTAPPHGAFIDITYIFPRSFWDFGNYYATLQSGTDDQDHTTPRRRCIPLPRYALYEPFPSASECSDEDEDEDEEPNMQYDQPGEWERSSVGAVRDAESSHRAGSMTGSNSGELTRRRDTQGWTPNRVVGWARDCVPPTTPTTTMGLRRSTRTRKQPKRHMY</sequence>
<dbReference type="STRING" id="181874.A0A409W305"/>
<dbReference type="OrthoDB" id="2632038at2759"/>
<organism evidence="2 3">
    <name type="scientific">Panaeolus cyanescens</name>
    <dbReference type="NCBI Taxonomy" id="181874"/>
    <lineage>
        <taxon>Eukaryota</taxon>
        <taxon>Fungi</taxon>
        <taxon>Dikarya</taxon>
        <taxon>Basidiomycota</taxon>
        <taxon>Agaricomycotina</taxon>
        <taxon>Agaricomycetes</taxon>
        <taxon>Agaricomycetidae</taxon>
        <taxon>Agaricales</taxon>
        <taxon>Agaricineae</taxon>
        <taxon>Galeropsidaceae</taxon>
        <taxon>Panaeolus</taxon>
    </lineage>
</organism>
<evidence type="ECO:0000313" key="3">
    <source>
        <dbReference type="Proteomes" id="UP000284842"/>
    </source>
</evidence>
<dbReference type="Proteomes" id="UP000284842">
    <property type="component" value="Unassembled WGS sequence"/>
</dbReference>
<evidence type="ECO:0008006" key="4">
    <source>
        <dbReference type="Google" id="ProtNLM"/>
    </source>
</evidence>
<gene>
    <name evidence="2" type="ORF">CVT24_012884</name>
</gene>
<feature type="compositionally biased region" description="Basic residues" evidence="1">
    <location>
        <begin position="330"/>
        <end position="343"/>
    </location>
</feature>
<proteinExistence type="predicted"/>
<dbReference type="AlphaFoldDB" id="A0A409W305"/>